<proteinExistence type="predicted"/>
<accession>A0AAE9ME50</accession>
<dbReference type="RefSeq" id="WP_218291811.1">
    <property type="nucleotide sequence ID" value="NZ_CP099717.1"/>
</dbReference>
<reference evidence="1" key="1">
    <citation type="submission" date="2022-06" db="EMBL/GenBank/DDBJ databases">
        <title>Complete Genome of Aeromonas sp. Strain SOD01 Isolated from an Urban Freshwater Stream.</title>
        <authorList>
            <person name="Williams L.E."/>
            <person name="Brysgel T."/>
            <person name="Capestro E.M."/>
            <person name="Foltz G.V."/>
            <person name="Gardner A.E."/>
            <person name="Ingrassia J."/>
            <person name="Peterson E."/>
            <person name="Arruda J."/>
            <person name="Flaherty I."/>
            <person name="Hunt M."/>
            <person name="Pappas G."/>
            <person name="Ramsaran S."/>
            <person name="Rocha M."/>
        </authorList>
    </citation>
    <scope>NUCLEOTIDE SEQUENCE</scope>
    <source>
        <strain evidence="1">SOD01</strain>
    </source>
</reference>
<gene>
    <name evidence="1" type="ORF">NHF51_15870</name>
</gene>
<protein>
    <submittedName>
        <fullName evidence="1">Uncharacterized protein</fullName>
    </submittedName>
</protein>
<sequence>MRRTLRNALLLSPLLLLLLCAGGLVINSFGCHYDLKMSANGVNYHGICRWGKMTVIQEELASGEVWRVTGFQLTFLNQLIYLIDSRTQLHASGKKDSYLNEYNQLQSEYALVNYAWVPLTENKIALFQRDPVHDVVIAQRDGWFDLYRWWFPPTPILAPPTRDPSH</sequence>
<evidence type="ECO:0000313" key="2">
    <source>
        <dbReference type="Proteomes" id="UP001056890"/>
    </source>
</evidence>
<dbReference type="AlphaFoldDB" id="A0AAE9ME50"/>
<evidence type="ECO:0000313" key="1">
    <source>
        <dbReference type="EMBL" id="USV56809.1"/>
    </source>
</evidence>
<dbReference type="EMBL" id="CP099717">
    <property type="protein sequence ID" value="USV56809.1"/>
    <property type="molecule type" value="Genomic_DNA"/>
</dbReference>
<organism evidence="1 2">
    <name type="scientific">Aeromonas encheleia</name>
    <dbReference type="NCBI Taxonomy" id="73010"/>
    <lineage>
        <taxon>Bacteria</taxon>
        <taxon>Pseudomonadati</taxon>
        <taxon>Pseudomonadota</taxon>
        <taxon>Gammaproteobacteria</taxon>
        <taxon>Aeromonadales</taxon>
        <taxon>Aeromonadaceae</taxon>
        <taxon>Aeromonas</taxon>
    </lineage>
</organism>
<keyword evidence="2" id="KW-1185">Reference proteome</keyword>
<dbReference type="Proteomes" id="UP001056890">
    <property type="component" value="Chromosome"/>
</dbReference>
<name>A0AAE9ME50_9GAMM</name>